<evidence type="ECO:0000313" key="3">
    <source>
        <dbReference type="Proteomes" id="UP001295684"/>
    </source>
</evidence>
<accession>A0AAD1XDB1</accession>
<organism evidence="2 3">
    <name type="scientific">Euplotes crassus</name>
    <dbReference type="NCBI Taxonomy" id="5936"/>
    <lineage>
        <taxon>Eukaryota</taxon>
        <taxon>Sar</taxon>
        <taxon>Alveolata</taxon>
        <taxon>Ciliophora</taxon>
        <taxon>Intramacronucleata</taxon>
        <taxon>Spirotrichea</taxon>
        <taxon>Hypotrichia</taxon>
        <taxon>Euplotida</taxon>
        <taxon>Euplotidae</taxon>
        <taxon>Moneuplotes</taxon>
    </lineage>
</organism>
<dbReference type="AlphaFoldDB" id="A0AAD1XDB1"/>
<feature type="region of interest" description="Disordered" evidence="1">
    <location>
        <begin position="66"/>
        <end position="103"/>
    </location>
</feature>
<comment type="caution">
    <text evidence="2">The sequence shown here is derived from an EMBL/GenBank/DDBJ whole genome shotgun (WGS) entry which is preliminary data.</text>
</comment>
<protein>
    <submittedName>
        <fullName evidence="2">Uncharacterized protein</fullName>
    </submittedName>
</protein>
<reference evidence="2" key="1">
    <citation type="submission" date="2023-07" db="EMBL/GenBank/DDBJ databases">
        <authorList>
            <consortium name="AG Swart"/>
            <person name="Singh M."/>
            <person name="Singh A."/>
            <person name="Seah K."/>
            <person name="Emmerich C."/>
        </authorList>
    </citation>
    <scope>NUCLEOTIDE SEQUENCE</scope>
    <source>
        <strain evidence="2">DP1</strain>
    </source>
</reference>
<evidence type="ECO:0000256" key="1">
    <source>
        <dbReference type="SAM" id="MobiDB-lite"/>
    </source>
</evidence>
<evidence type="ECO:0000313" key="2">
    <source>
        <dbReference type="EMBL" id="CAI2367648.1"/>
    </source>
</evidence>
<dbReference type="Proteomes" id="UP001295684">
    <property type="component" value="Unassembled WGS sequence"/>
</dbReference>
<feature type="region of interest" description="Disordered" evidence="1">
    <location>
        <begin position="119"/>
        <end position="141"/>
    </location>
</feature>
<feature type="compositionally biased region" description="Basic and acidic residues" evidence="1">
    <location>
        <begin position="66"/>
        <end position="78"/>
    </location>
</feature>
<keyword evidence="3" id="KW-1185">Reference proteome</keyword>
<gene>
    <name evidence="2" type="ORF">ECRASSUSDP1_LOCUS8936</name>
</gene>
<sequence>MSWLNYFTEELSSVPLGPPSMKYCDELKLGVGFDFKMPSSFFKENFISPEKDVTLRHIIKGEKLMVAEETESPKKESSKNSSPSSHRTSDASEKTSSKLENLEGTSGFLSPVRLITKFPKDATEPNNSPERKTVMKDEAKTSLREGTLRSKYYKKVSPPKNNKSVNAQREDVIFKILLRSVKRFYCQECCNNNNLIYTQGKEEEEPIFIKIDEICKQRFTKYFSEEEISRSHPLTILHDPKFSVYSNKSLYFELKLMIACLAVRLIMKKYVSKCSLKRIHTKYYDLISKFSRSRLTSILKVKSFQIIFEEFFTSEEFRIMLETDESLSKNKEIYEEKSERLIQILKRS</sequence>
<name>A0AAD1XDB1_EUPCR</name>
<feature type="compositionally biased region" description="Basic and acidic residues" evidence="1">
    <location>
        <begin position="87"/>
        <end position="101"/>
    </location>
</feature>
<proteinExistence type="predicted"/>
<dbReference type="EMBL" id="CAMPGE010008762">
    <property type="protein sequence ID" value="CAI2367648.1"/>
    <property type="molecule type" value="Genomic_DNA"/>
</dbReference>